<sequence>MKEFNGEKFCKDLIELRGTDSQSAFAEKLGINRSTLSLLENGKQTPALELFNKVCNLVPKSTEEYFKETTEEDSLVYLKGSLEDADKVKIEEMAERIRIKEKYEYLEKRSSYFKH</sequence>
<proteinExistence type="predicted"/>
<dbReference type="InterPro" id="IPR010982">
    <property type="entry name" value="Lambda_DNA-bd_dom_sf"/>
</dbReference>
<dbReference type="RefSeq" id="WP_004605401.1">
    <property type="nucleotide sequence ID" value="NZ_CP036170.1"/>
</dbReference>
<dbReference type="Gene3D" id="1.10.260.40">
    <property type="entry name" value="lambda repressor-like DNA-binding domains"/>
    <property type="match status" value="1"/>
</dbReference>
<dbReference type="EMBL" id="CP036170">
    <property type="protein sequence ID" value="QBF76284.1"/>
    <property type="molecule type" value="Genomic_DNA"/>
</dbReference>
<dbReference type="InterPro" id="IPR001387">
    <property type="entry name" value="Cro/C1-type_HTH"/>
</dbReference>
<dbReference type="SMART" id="SM00530">
    <property type="entry name" value="HTH_XRE"/>
    <property type="match status" value="1"/>
</dbReference>
<protein>
    <submittedName>
        <fullName evidence="1">Uncharacterized protein</fullName>
    </submittedName>
</protein>
<name>B0NF73_CLOS5</name>
<dbReference type="KEGG" id="csci:HDCHBGLK_03701"/>
<evidence type="ECO:0000313" key="1">
    <source>
        <dbReference type="EMBL" id="QBF76284.1"/>
    </source>
</evidence>
<reference evidence="1 2" key="1">
    <citation type="journal article" date="2019" name="Appl. Environ. Microbiol.">
        <title>Clostridium scindens ATCC 35704: integration of nutritional requirements, the complete genome sequence, and global transcriptional responses to bile acids.</title>
        <authorList>
            <person name="Devendran S."/>
            <person name="Shrestha R."/>
            <person name="Alves J.M.P."/>
            <person name="Wolf P.G."/>
            <person name="Ly L."/>
            <person name="Hernandez A.G."/>
            <person name="Mendez-Garcia C."/>
            <person name="Inboden A."/>
            <person name="Wiley J."/>
            <person name="Paul O."/>
            <person name="Allen A."/>
            <person name="Springer E."/>
            <person name="Wright C.L."/>
            <person name="Fields C.J."/>
            <person name="Daniel S.L."/>
            <person name="Ridlon J.M."/>
        </authorList>
    </citation>
    <scope>NUCLEOTIDE SEQUENCE [LARGE SCALE GENOMIC DNA]</scope>
    <source>
        <strain evidence="1 2">ATCC 35704</strain>
    </source>
</reference>
<dbReference type="SUPFAM" id="SSF47413">
    <property type="entry name" value="lambda repressor-like DNA-binding domains"/>
    <property type="match status" value="1"/>
</dbReference>
<accession>B0NF73</accession>
<dbReference type="HOGENOM" id="CLU_2105830_0_0_9"/>
<dbReference type="PROSITE" id="PS50943">
    <property type="entry name" value="HTH_CROC1"/>
    <property type="match status" value="1"/>
</dbReference>
<gene>
    <name evidence="1" type="ORF">HDCHBGLK_03701</name>
</gene>
<dbReference type="Pfam" id="PF01381">
    <property type="entry name" value="HTH_3"/>
    <property type="match status" value="1"/>
</dbReference>
<keyword evidence="2" id="KW-1185">Reference proteome</keyword>
<dbReference type="eggNOG" id="ENOG5033XX4">
    <property type="taxonomic scope" value="Bacteria"/>
</dbReference>
<dbReference type="AlphaFoldDB" id="B0NF73"/>
<evidence type="ECO:0000313" key="2">
    <source>
        <dbReference type="Proteomes" id="UP000289664"/>
    </source>
</evidence>
<dbReference type="GeneID" id="62697871"/>
<dbReference type="Proteomes" id="UP000289664">
    <property type="component" value="Chromosome"/>
</dbReference>
<dbReference type="GO" id="GO:0003677">
    <property type="term" value="F:DNA binding"/>
    <property type="evidence" value="ECO:0007669"/>
    <property type="project" value="InterPro"/>
</dbReference>
<dbReference type="OrthoDB" id="9812605at2"/>
<organism evidence="1 2">
    <name type="scientific">Clostridium scindens (strain ATCC 35704 / DSM 5676 / VPI 13733 / 19)</name>
    <dbReference type="NCBI Taxonomy" id="411468"/>
    <lineage>
        <taxon>Bacteria</taxon>
        <taxon>Bacillati</taxon>
        <taxon>Bacillota</taxon>
        <taxon>Clostridia</taxon>
        <taxon>Lachnospirales</taxon>
        <taxon>Lachnospiraceae</taxon>
    </lineage>
</organism>
<dbReference type="CDD" id="cd00093">
    <property type="entry name" value="HTH_XRE"/>
    <property type="match status" value="1"/>
</dbReference>
<dbReference type="STRING" id="411468.CLOSCI_02115"/>